<evidence type="ECO:0000256" key="5">
    <source>
        <dbReference type="HAMAP-Rule" id="MF_00291"/>
    </source>
</evidence>
<reference evidence="7 8" key="1">
    <citation type="submission" date="2016-10" db="EMBL/GenBank/DDBJ databases">
        <title>Complete genome of the TMA-utilizing, human hosted archaeon Methanomethylophilus alvus Gen. nov, sp. nov., strain Mx-05, derived from a pure culture.</title>
        <authorList>
            <person name="Brugere J.-F."/>
            <person name="Ben Hania W."/>
            <person name="Chaudhary P.P."/>
            <person name="Gaci N."/>
            <person name="Borrel G."/>
            <person name="Cao Van Tuat L."/>
            <person name="Fardeau M.-L."/>
            <person name="Harris H.M.B."/>
            <person name="O'Toole P.W."/>
            <person name="Ollivier B."/>
        </authorList>
    </citation>
    <scope>NUCLEOTIDE SEQUENCE [LARGE SCALE GENOMIC DNA]</scope>
    <source>
        <strain evidence="7 8">Mx-05</strain>
    </source>
</reference>
<protein>
    <recommendedName>
        <fullName evidence="4 5">Small ribosomal subunit protein uS2</fullName>
    </recommendedName>
</protein>
<keyword evidence="2 5" id="KW-0689">Ribosomal protein</keyword>
<dbReference type="GeneID" id="41320955"/>
<name>A0A3G3IFP3_9ARCH</name>
<dbReference type="Pfam" id="PF00318">
    <property type="entry name" value="Ribosomal_S2"/>
    <property type="match status" value="2"/>
</dbReference>
<dbReference type="OMA" id="VKNFFEP"/>
<evidence type="ECO:0000256" key="1">
    <source>
        <dbReference type="ARBA" id="ARBA00006242"/>
    </source>
</evidence>
<evidence type="ECO:0000256" key="6">
    <source>
        <dbReference type="RuleBase" id="RU003631"/>
    </source>
</evidence>
<dbReference type="Gene3D" id="3.40.50.10490">
    <property type="entry name" value="Glucose-6-phosphate isomerase like protein, domain 1"/>
    <property type="match status" value="1"/>
</dbReference>
<proteinExistence type="inferred from homology"/>
<dbReference type="GO" id="GO:0015935">
    <property type="term" value="C:small ribosomal subunit"/>
    <property type="evidence" value="ECO:0007669"/>
    <property type="project" value="InterPro"/>
</dbReference>
<dbReference type="InterPro" id="IPR018130">
    <property type="entry name" value="Ribosomal_uS2_CS"/>
</dbReference>
<comment type="similarity">
    <text evidence="1 5 6">Belongs to the universal ribosomal protein uS2 family.</text>
</comment>
<dbReference type="RefSeq" id="WP_015504062.1">
    <property type="nucleotide sequence ID" value="NZ_CAYARL010000008.1"/>
</dbReference>
<evidence type="ECO:0000313" key="8">
    <source>
        <dbReference type="Proteomes" id="UP000273278"/>
    </source>
</evidence>
<dbReference type="FunFam" id="3.40.50.10490:FF:000030">
    <property type="entry name" value="30S ribosomal protein S2"/>
    <property type="match status" value="1"/>
</dbReference>
<dbReference type="PRINTS" id="PR00395">
    <property type="entry name" value="RIBOSOMALS2"/>
</dbReference>
<dbReference type="EMBL" id="CP017686">
    <property type="protein sequence ID" value="AYQ54352.1"/>
    <property type="molecule type" value="Genomic_DNA"/>
</dbReference>
<dbReference type="NCBIfam" id="TIGR01012">
    <property type="entry name" value="uS2_euk_arch"/>
    <property type="match status" value="1"/>
</dbReference>
<organism evidence="7 8">
    <name type="scientific">Methanomethylophilus alvi</name>
    <dbReference type="NCBI Taxonomy" id="1291540"/>
    <lineage>
        <taxon>Archaea</taxon>
        <taxon>Methanobacteriati</taxon>
        <taxon>Thermoplasmatota</taxon>
        <taxon>Thermoplasmata</taxon>
        <taxon>Methanomassiliicoccales</taxon>
        <taxon>Methanomethylophilaceae</taxon>
        <taxon>Methanomethylophilus</taxon>
    </lineage>
</organism>
<evidence type="ECO:0000256" key="2">
    <source>
        <dbReference type="ARBA" id="ARBA00022980"/>
    </source>
</evidence>
<evidence type="ECO:0000256" key="4">
    <source>
        <dbReference type="ARBA" id="ARBA00035256"/>
    </source>
</evidence>
<dbReference type="PROSITE" id="PS00963">
    <property type="entry name" value="RIBOSOMAL_S2_2"/>
    <property type="match status" value="1"/>
</dbReference>
<dbReference type="GO" id="GO:0006412">
    <property type="term" value="P:translation"/>
    <property type="evidence" value="ECO:0007669"/>
    <property type="project" value="UniProtKB-UniRule"/>
</dbReference>
<dbReference type="Proteomes" id="UP000273278">
    <property type="component" value="Chromosome"/>
</dbReference>
<evidence type="ECO:0000313" key="7">
    <source>
        <dbReference type="EMBL" id="AYQ54352.1"/>
    </source>
</evidence>
<gene>
    <name evidence="5" type="primary">rps2</name>
    <name evidence="7" type="ORF">BKD89_00760</name>
</gene>
<dbReference type="AlphaFoldDB" id="A0A3G3IFP3"/>
<accession>A0A3G3IFP3</accession>
<dbReference type="InterPro" id="IPR023454">
    <property type="entry name" value="Ribosomal_uS2_arc"/>
</dbReference>
<sequence>MSDNDDVQIIDGELLVPEDVYLTSGVHIGTQYKSADMKDFIYKVRQDGLYVLNVKKTDERIRAAAHFLAGFDPKRILVASARQYGQRPAREFSKAIGAPAFAGRFVPGTLTNPINPSFMEPDVLVVTDPAADKQALAEAMNLGIPIIAMCDANNETRNVDLVIPTNNKGRRSLACIYWLLTREVLVARGDIKDPADFKMEIEDFEAKY</sequence>
<keyword evidence="3 5" id="KW-0687">Ribonucleoprotein</keyword>
<dbReference type="SUPFAM" id="SSF52313">
    <property type="entry name" value="Ribosomal protein S2"/>
    <property type="match status" value="1"/>
</dbReference>
<dbReference type="InterPro" id="IPR005707">
    <property type="entry name" value="Ribosomal_uS2_euk/arc"/>
</dbReference>
<dbReference type="InterPro" id="IPR001865">
    <property type="entry name" value="Ribosomal_uS2"/>
</dbReference>
<dbReference type="InterPro" id="IPR023591">
    <property type="entry name" value="Ribosomal_uS2_flav_dom_sf"/>
</dbReference>
<dbReference type="GO" id="GO:0003735">
    <property type="term" value="F:structural constituent of ribosome"/>
    <property type="evidence" value="ECO:0007669"/>
    <property type="project" value="InterPro"/>
</dbReference>
<dbReference type="HAMAP" id="MF_00291_A">
    <property type="entry name" value="Ribosomal_uS2_A"/>
    <property type="match status" value="1"/>
</dbReference>
<evidence type="ECO:0000256" key="3">
    <source>
        <dbReference type="ARBA" id="ARBA00023274"/>
    </source>
</evidence>
<dbReference type="PANTHER" id="PTHR11489">
    <property type="entry name" value="40S RIBOSOMAL PROTEIN SA"/>
    <property type="match status" value="1"/>
</dbReference>